<dbReference type="AlphaFoldDB" id="A0A327KTF6"/>
<evidence type="ECO:0000313" key="2">
    <source>
        <dbReference type="Proteomes" id="UP000248863"/>
    </source>
</evidence>
<proteinExistence type="predicted"/>
<gene>
    <name evidence="1" type="ORF">CH338_03505</name>
</gene>
<reference evidence="1 2" key="1">
    <citation type="submission" date="2017-07" db="EMBL/GenBank/DDBJ databases">
        <title>Draft Genome Sequences of Select Purple Nonsulfur Bacteria.</title>
        <authorList>
            <person name="Lasarre B."/>
            <person name="Mckinlay J.B."/>
        </authorList>
    </citation>
    <scope>NUCLEOTIDE SEQUENCE [LARGE SCALE GENOMIC DNA]</scope>
    <source>
        <strain evidence="1 2">DSM 11907</strain>
    </source>
</reference>
<keyword evidence="2" id="KW-1185">Reference proteome</keyword>
<protein>
    <submittedName>
        <fullName evidence="1">Uncharacterized protein</fullName>
    </submittedName>
</protein>
<dbReference type="EMBL" id="NPEU01000020">
    <property type="protein sequence ID" value="RAI41306.1"/>
    <property type="molecule type" value="Genomic_DNA"/>
</dbReference>
<sequence length="60" mass="6760">MLLLARVPVEFNKKMHSIRGKTLQMLFESANFAVKFLSQKRVSVQVARDDIPAEVTGVLT</sequence>
<dbReference type="Proteomes" id="UP000248863">
    <property type="component" value="Unassembled WGS sequence"/>
</dbReference>
<organism evidence="1 2">
    <name type="scientific">Rhodoplanes elegans</name>
    <dbReference type="NCBI Taxonomy" id="29408"/>
    <lineage>
        <taxon>Bacteria</taxon>
        <taxon>Pseudomonadati</taxon>
        <taxon>Pseudomonadota</taxon>
        <taxon>Alphaproteobacteria</taxon>
        <taxon>Hyphomicrobiales</taxon>
        <taxon>Nitrobacteraceae</taxon>
        <taxon>Rhodoplanes</taxon>
    </lineage>
</organism>
<accession>A0A327KTF6</accession>
<comment type="caution">
    <text evidence="1">The sequence shown here is derived from an EMBL/GenBank/DDBJ whole genome shotgun (WGS) entry which is preliminary data.</text>
</comment>
<name>A0A327KTF6_9BRAD</name>
<evidence type="ECO:0000313" key="1">
    <source>
        <dbReference type="EMBL" id="RAI41306.1"/>
    </source>
</evidence>